<dbReference type="InterPro" id="IPR002860">
    <property type="entry name" value="BNR_rpt"/>
</dbReference>
<keyword evidence="5" id="KW-1185">Reference proteome</keyword>
<evidence type="ECO:0000313" key="4">
    <source>
        <dbReference type="EMBL" id="RAJ11160.1"/>
    </source>
</evidence>
<dbReference type="RefSeq" id="WP_148707182.1">
    <property type="nucleotide sequence ID" value="NZ_QLLL01000001.1"/>
</dbReference>
<dbReference type="InterPro" id="IPR015943">
    <property type="entry name" value="WD40/YVTN_repeat-like_dom_sf"/>
</dbReference>
<sequence>MKMKLNLTLVVVLCTTIFACRKDKETPSTTKDYSIEWSLVKFPILVSSISQVNFFDDYNGYVVGRSETMDTTYLLRTTDGGKSWTYQSIDNKLFRDASGGSFPGNIGIPSPTSNLVLAAAAAFMASNDGGLSWKQAGNSSINILNPQLGSFVFMQNENVIFYTSQLYKSKDGGQNFKSTSDNYRMPFRIVKMKGNTGFAISGDEFDATNYSIILKTTDGGDSWKVANHPDAMSRNITSLFMLNENIAYVAVSLYNGNIGGTISNGGALYKTTNGGQTWFPIETDGQNQWKTQLYSLYFFDEMRGLAIHGRGIYYTYDGGKTWQDEGLLKNSRENYDWNMTTTSKATFVVVEGNKLYKRTY</sequence>
<organism evidence="4 5">
    <name type="scientific">Chitinophaga skermanii</name>
    <dbReference type="NCBI Taxonomy" id="331697"/>
    <lineage>
        <taxon>Bacteria</taxon>
        <taxon>Pseudomonadati</taxon>
        <taxon>Bacteroidota</taxon>
        <taxon>Chitinophagia</taxon>
        <taxon>Chitinophagales</taxon>
        <taxon>Chitinophagaceae</taxon>
        <taxon>Chitinophaga</taxon>
    </lineage>
</organism>
<feature type="domain" description="Photosynthesis system II assembly factor Ycf48/Hcf136-like" evidence="3">
    <location>
        <begin position="110"/>
        <end position="252"/>
    </location>
</feature>
<dbReference type="SUPFAM" id="SSF50939">
    <property type="entry name" value="Sialidases"/>
    <property type="match status" value="1"/>
</dbReference>
<evidence type="ECO:0000256" key="2">
    <source>
        <dbReference type="ARBA" id="ARBA00023276"/>
    </source>
</evidence>
<gene>
    <name evidence="4" type="ORF">LX64_00768</name>
</gene>
<reference evidence="4 5" key="1">
    <citation type="submission" date="2018-06" db="EMBL/GenBank/DDBJ databases">
        <title>Genomic Encyclopedia of Archaeal and Bacterial Type Strains, Phase II (KMG-II): from individual species to whole genera.</title>
        <authorList>
            <person name="Goeker M."/>
        </authorList>
    </citation>
    <scope>NUCLEOTIDE SEQUENCE [LARGE SCALE GENOMIC DNA]</scope>
    <source>
        <strain evidence="4 5">DSM 23857</strain>
    </source>
</reference>
<dbReference type="GO" id="GO:0009523">
    <property type="term" value="C:photosystem II"/>
    <property type="evidence" value="ECO:0007669"/>
    <property type="project" value="UniProtKB-KW"/>
</dbReference>
<dbReference type="PANTHER" id="PTHR47199">
    <property type="entry name" value="PHOTOSYSTEM II STABILITY/ASSEMBLY FACTOR HCF136, CHLOROPLASTIC"/>
    <property type="match status" value="1"/>
</dbReference>
<evidence type="ECO:0000259" key="3">
    <source>
        <dbReference type="Pfam" id="PF14870"/>
    </source>
</evidence>
<dbReference type="PROSITE" id="PS51257">
    <property type="entry name" value="PROKAR_LIPOPROTEIN"/>
    <property type="match status" value="1"/>
</dbReference>
<dbReference type="AlphaFoldDB" id="A0A327R370"/>
<evidence type="ECO:0000313" key="5">
    <source>
        <dbReference type="Proteomes" id="UP000249547"/>
    </source>
</evidence>
<evidence type="ECO:0000256" key="1">
    <source>
        <dbReference type="ARBA" id="ARBA00022531"/>
    </source>
</evidence>
<dbReference type="Gene3D" id="2.130.10.10">
    <property type="entry name" value="YVTN repeat-like/Quinoprotein amine dehydrogenase"/>
    <property type="match status" value="1"/>
</dbReference>
<dbReference type="Pfam" id="PF02012">
    <property type="entry name" value="BNR"/>
    <property type="match status" value="1"/>
</dbReference>
<proteinExistence type="predicted"/>
<dbReference type="EMBL" id="QLLL01000001">
    <property type="protein sequence ID" value="RAJ11160.1"/>
    <property type="molecule type" value="Genomic_DNA"/>
</dbReference>
<dbReference type="Pfam" id="PF14870">
    <property type="entry name" value="PSII_BNR"/>
    <property type="match status" value="1"/>
</dbReference>
<dbReference type="SUPFAM" id="SSF110296">
    <property type="entry name" value="Oligoxyloglucan reducing end-specific cellobiohydrolase"/>
    <property type="match status" value="1"/>
</dbReference>
<dbReference type="CDD" id="cd15482">
    <property type="entry name" value="Sialidase_non-viral"/>
    <property type="match status" value="1"/>
</dbReference>
<dbReference type="Proteomes" id="UP000249547">
    <property type="component" value="Unassembled WGS sequence"/>
</dbReference>
<protein>
    <submittedName>
        <fullName evidence="4">Photosystem II stability/assembly factor-like uncharacterized protein</fullName>
    </submittedName>
</protein>
<dbReference type="PANTHER" id="PTHR47199:SF2">
    <property type="entry name" value="PHOTOSYSTEM II STABILITY_ASSEMBLY FACTOR HCF136, CHLOROPLASTIC"/>
    <property type="match status" value="1"/>
</dbReference>
<keyword evidence="1" id="KW-0602">Photosynthesis</keyword>
<dbReference type="GO" id="GO:0015979">
    <property type="term" value="P:photosynthesis"/>
    <property type="evidence" value="ECO:0007669"/>
    <property type="project" value="UniProtKB-KW"/>
</dbReference>
<dbReference type="InterPro" id="IPR036278">
    <property type="entry name" value="Sialidase_sf"/>
</dbReference>
<accession>A0A327R370</accession>
<keyword evidence="2" id="KW-0604">Photosystem II</keyword>
<dbReference type="InterPro" id="IPR028203">
    <property type="entry name" value="PSII_CF48-like_dom"/>
</dbReference>
<dbReference type="OrthoDB" id="9757809at2"/>
<comment type="caution">
    <text evidence="4">The sequence shown here is derived from an EMBL/GenBank/DDBJ whole genome shotgun (WGS) entry which is preliminary data.</text>
</comment>
<name>A0A327R370_9BACT</name>